<accession>A0A804KC11</accession>
<organism evidence="2 3">
    <name type="scientific">Musa acuminata subsp. malaccensis</name>
    <name type="common">Wild banana</name>
    <name type="synonym">Musa malaccensis</name>
    <dbReference type="NCBI Taxonomy" id="214687"/>
    <lineage>
        <taxon>Eukaryota</taxon>
        <taxon>Viridiplantae</taxon>
        <taxon>Streptophyta</taxon>
        <taxon>Embryophyta</taxon>
        <taxon>Tracheophyta</taxon>
        <taxon>Spermatophyta</taxon>
        <taxon>Magnoliopsida</taxon>
        <taxon>Liliopsida</taxon>
        <taxon>Zingiberales</taxon>
        <taxon>Musaceae</taxon>
        <taxon>Musa</taxon>
    </lineage>
</organism>
<dbReference type="InParanoid" id="A0A804KC11"/>
<dbReference type="AlphaFoldDB" id="A0A804KC11"/>
<protein>
    <submittedName>
        <fullName evidence="2">Uncharacterized protein</fullName>
    </submittedName>
</protein>
<feature type="region of interest" description="Disordered" evidence="1">
    <location>
        <begin position="53"/>
        <end position="98"/>
    </location>
</feature>
<evidence type="ECO:0000313" key="2">
    <source>
        <dbReference type="EnsemblPlants" id="Ma08_p29160.1"/>
    </source>
</evidence>
<evidence type="ECO:0000256" key="1">
    <source>
        <dbReference type="SAM" id="MobiDB-lite"/>
    </source>
</evidence>
<evidence type="ECO:0000313" key="3">
    <source>
        <dbReference type="Proteomes" id="UP000012960"/>
    </source>
</evidence>
<reference evidence="2" key="1">
    <citation type="submission" date="2021-05" db="UniProtKB">
        <authorList>
            <consortium name="EnsemblPlants"/>
        </authorList>
    </citation>
    <scope>IDENTIFICATION</scope>
    <source>
        <strain evidence="2">subsp. malaccensis</strain>
    </source>
</reference>
<proteinExistence type="predicted"/>
<dbReference type="EnsemblPlants" id="Ma08_t29160.1">
    <property type="protein sequence ID" value="Ma08_p29160.1"/>
    <property type="gene ID" value="Ma08_g29160"/>
</dbReference>
<dbReference type="Proteomes" id="UP000012960">
    <property type="component" value="Unplaced"/>
</dbReference>
<keyword evidence="3" id="KW-1185">Reference proteome</keyword>
<name>A0A804KC11_MUSAM</name>
<sequence length="98" mass="10957">MEIECLKEFPHPLMDRRPRKRPRLGWDVDPLTAAKAQIGILCGQEVNLKSLVPSGGASDHTCASQSAKDQERDASPPWRGDDKDGHYKFELGENLTSR</sequence>
<dbReference type="OMA" id="GHYKFEL"/>
<feature type="compositionally biased region" description="Basic and acidic residues" evidence="1">
    <location>
        <begin position="68"/>
        <end position="91"/>
    </location>
</feature>
<dbReference type="Gramene" id="Ma08_t29160.1">
    <property type="protein sequence ID" value="Ma08_p29160.1"/>
    <property type="gene ID" value="Ma08_g29160"/>
</dbReference>